<dbReference type="Proteomes" id="UP000596742">
    <property type="component" value="Unassembled WGS sequence"/>
</dbReference>
<dbReference type="InterPro" id="IPR001304">
    <property type="entry name" value="C-type_lectin-like"/>
</dbReference>
<keyword evidence="1" id="KW-0732">Signal</keyword>
<feature type="chain" id="PRO_5033038276" description="C-type lectin domain-containing protein" evidence="1">
    <location>
        <begin position="19"/>
        <end position="184"/>
    </location>
</feature>
<dbReference type="PANTHER" id="PTHR22803">
    <property type="entry name" value="MANNOSE, PHOSPHOLIPASE, LECTIN RECEPTOR RELATED"/>
    <property type="match status" value="1"/>
</dbReference>
<comment type="caution">
    <text evidence="3">The sequence shown here is derived from an EMBL/GenBank/DDBJ whole genome shotgun (WGS) entry which is preliminary data.</text>
</comment>
<dbReference type="EMBL" id="UYJE01003753">
    <property type="protein sequence ID" value="VDI22140.1"/>
    <property type="molecule type" value="Genomic_DNA"/>
</dbReference>
<dbReference type="Pfam" id="PF00059">
    <property type="entry name" value="Lectin_C"/>
    <property type="match status" value="1"/>
</dbReference>
<dbReference type="SUPFAM" id="SSF56436">
    <property type="entry name" value="C-type lectin-like"/>
    <property type="match status" value="1"/>
</dbReference>
<dbReference type="Gene3D" id="3.10.100.10">
    <property type="entry name" value="Mannose-Binding Protein A, subunit A"/>
    <property type="match status" value="1"/>
</dbReference>
<evidence type="ECO:0000256" key="1">
    <source>
        <dbReference type="SAM" id="SignalP"/>
    </source>
</evidence>
<dbReference type="OrthoDB" id="6142571at2759"/>
<gene>
    <name evidence="3" type="ORF">MGAL_10B066371</name>
</gene>
<protein>
    <recommendedName>
        <fullName evidence="2">C-type lectin domain-containing protein</fullName>
    </recommendedName>
</protein>
<dbReference type="PROSITE" id="PS50041">
    <property type="entry name" value="C_TYPE_LECTIN_2"/>
    <property type="match status" value="1"/>
</dbReference>
<reference evidence="3" key="1">
    <citation type="submission" date="2018-11" db="EMBL/GenBank/DDBJ databases">
        <authorList>
            <person name="Alioto T."/>
            <person name="Alioto T."/>
        </authorList>
    </citation>
    <scope>NUCLEOTIDE SEQUENCE</scope>
</reference>
<evidence type="ECO:0000259" key="2">
    <source>
        <dbReference type="PROSITE" id="PS50041"/>
    </source>
</evidence>
<feature type="domain" description="C-type lectin" evidence="2">
    <location>
        <begin position="55"/>
        <end position="174"/>
    </location>
</feature>
<dbReference type="AlphaFoldDB" id="A0A8B6DQ42"/>
<evidence type="ECO:0000313" key="4">
    <source>
        <dbReference type="Proteomes" id="UP000596742"/>
    </source>
</evidence>
<organism evidence="3 4">
    <name type="scientific">Mytilus galloprovincialis</name>
    <name type="common">Mediterranean mussel</name>
    <dbReference type="NCBI Taxonomy" id="29158"/>
    <lineage>
        <taxon>Eukaryota</taxon>
        <taxon>Metazoa</taxon>
        <taxon>Spiralia</taxon>
        <taxon>Lophotrochozoa</taxon>
        <taxon>Mollusca</taxon>
        <taxon>Bivalvia</taxon>
        <taxon>Autobranchia</taxon>
        <taxon>Pteriomorphia</taxon>
        <taxon>Mytilida</taxon>
        <taxon>Mytiloidea</taxon>
        <taxon>Mytilidae</taxon>
        <taxon>Mytilinae</taxon>
        <taxon>Mytilus</taxon>
    </lineage>
</organism>
<feature type="signal peptide" evidence="1">
    <location>
        <begin position="1"/>
        <end position="18"/>
    </location>
</feature>
<evidence type="ECO:0000313" key="3">
    <source>
        <dbReference type="EMBL" id="VDI22140.1"/>
    </source>
</evidence>
<dbReference type="SMART" id="SM00034">
    <property type="entry name" value="CLECT"/>
    <property type="match status" value="1"/>
</dbReference>
<name>A0A8B6DQ42_MYTGA</name>
<sequence length="184" mass="21252">MQAMFLLTIILVIASANADLCLTESKRSQMRTNLGDIEQLLQDPAVTCKSGWKLFNNHCYYFSDDKKTWFEAERYCRTQNAFLADVKDVAENNWITSNLKGNCWIGATNFDAGIWIWSYDYSPLTYSNWKTGEPNNHQNDKGQGENCCQMYKAIHVAGKWNDLWCSHKVKYVCKLHANSHCDQQ</sequence>
<proteinExistence type="predicted"/>
<dbReference type="InterPro" id="IPR016187">
    <property type="entry name" value="CTDL_fold"/>
</dbReference>
<dbReference type="CDD" id="cd00037">
    <property type="entry name" value="CLECT"/>
    <property type="match status" value="1"/>
</dbReference>
<dbReference type="InterPro" id="IPR016186">
    <property type="entry name" value="C-type_lectin-like/link_sf"/>
</dbReference>
<keyword evidence="4" id="KW-1185">Reference proteome</keyword>
<accession>A0A8B6DQ42</accession>
<dbReference type="InterPro" id="IPR050111">
    <property type="entry name" value="C-type_lectin/snaclec_domain"/>
</dbReference>